<reference evidence="1" key="1">
    <citation type="journal article" date="2014" name="Int. J. Syst. Evol. Microbiol.">
        <title>Complete genome sequence of Corynebacterium casei LMG S-19264T (=DSM 44701T), isolated from a smear-ripened cheese.</title>
        <authorList>
            <consortium name="US DOE Joint Genome Institute (JGI-PGF)"/>
            <person name="Walter F."/>
            <person name="Albersmeier A."/>
            <person name="Kalinowski J."/>
            <person name="Ruckert C."/>
        </authorList>
    </citation>
    <scope>NUCLEOTIDE SEQUENCE</scope>
    <source>
        <strain evidence="1">CGMCC 1.15254</strain>
    </source>
</reference>
<reference evidence="1" key="2">
    <citation type="submission" date="2020-09" db="EMBL/GenBank/DDBJ databases">
        <authorList>
            <person name="Sun Q."/>
            <person name="Zhou Y."/>
        </authorList>
    </citation>
    <scope>NUCLEOTIDE SEQUENCE</scope>
    <source>
        <strain evidence="1">CGMCC 1.15254</strain>
    </source>
</reference>
<protein>
    <submittedName>
        <fullName evidence="1">Asparaginase</fullName>
    </submittedName>
</protein>
<dbReference type="Proteomes" id="UP000632498">
    <property type="component" value="Unassembled WGS sequence"/>
</dbReference>
<dbReference type="RefSeq" id="WP_229734212.1">
    <property type="nucleotide sequence ID" value="NZ_BMHV01000003.1"/>
</dbReference>
<proteinExistence type="predicted"/>
<dbReference type="PANTHER" id="PTHR42110:SF1">
    <property type="entry name" value="L-ASPARAGINASE, PUTATIVE (AFU_ORTHOLOGUE AFUA_3G11890)-RELATED"/>
    <property type="match status" value="1"/>
</dbReference>
<dbReference type="Pfam" id="PF06089">
    <property type="entry name" value="Asparaginase_II"/>
    <property type="match status" value="1"/>
</dbReference>
<accession>A0A917BR53</accession>
<dbReference type="EMBL" id="BMHV01000003">
    <property type="protein sequence ID" value="GGF54420.1"/>
    <property type="molecule type" value="Genomic_DNA"/>
</dbReference>
<evidence type="ECO:0000313" key="1">
    <source>
        <dbReference type="EMBL" id="GGF54420.1"/>
    </source>
</evidence>
<evidence type="ECO:0000313" key="2">
    <source>
        <dbReference type="Proteomes" id="UP000632498"/>
    </source>
</evidence>
<keyword evidence="2" id="KW-1185">Reference proteome</keyword>
<organism evidence="1 2">
    <name type="scientific">Terasakiella brassicae</name>
    <dbReference type="NCBI Taxonomy" id="1634917"/>
    <lineage>
        <taxon>Bacteria</taxon>
        <taxon>Pseudomonadati</taxon>
        <taxon>Pseudomonadota</taxon>
        <taxon>Alphaproteobacteria</taxon>
        <taxon>Rhodospirillales</taxon>
        <taxon>Terasakiellaceae</taxon>
        <taxon>Terasakiella</taxon>
    </lineage>
</organism>
<comment type="caution">
    <text evidence="1">The sequence shown here is derived from an EMBL/GenBank/DDBJ whole genome shotgun (WGS) entry which is preliminary data.</text>
</comment>
<dbReference type="PANTHER" id="PTHR42110">
    <property type="entry name" value="L-ASPARAGINASE, PUTATIVE (AFU_ORTHOLOGUE AFUA_3G11890)-RELATED"/>
    <property type="match status" value="1"/>
</dbReference>
<gene>
    <name evidence="1" type="ORF">GCM10011332_04770</name>
</gene>
<sequence length="334" mass="36503">MNPVLIEVTRGSIVESQHRGAFCVVDTQRNVVACQGDINTPVFPRSSIKAIQALPMMESGAADTYGFSDEEIALACSSHNGEIVHVGVAQAMLNKLGLSKDMLQCGSHWPMSEEAGRHLAMEGETPCSLHNNCSGKHSGFLAYLKKEKIMPTGYGQPDHMLQKKIRDALEDVCEIDLSTAPIGIDGCDIPTWAIPLKNLALGFAKYSQPDLFFAPERTKAIRRITQSVFAHPYMVAGKDRYDTRLMEAFPGRIFSKVGAEGVFCAFIPERGLGIAVKCDDGTLRGAEIMLSLVLEDLGIFTKEDFDKAGILDLLIHPLKNRNGVHVGDIRRATT</sequence>
<dbReference type="InterPro" id="IPR010349">
    <property type="entry name" value="Asparaginase_II"/>
</dbReference>
<dbReference type="AlphaFoldDB" id="A0A917BR53"/>
<name>A0A917BR53_9PROT</name>